<dbReference type="Pfam" id="PF07527">
    <property type="entry name" value="Hairy_orange"/>
    <property type="match status" value="1"/>
</dbReference>
<feature type="domain" description="BHLH" evidence="7">
    <location>
        <begin position="73"/>
        <end position="128"/>
    </location>
</feature>
<keyword evidence="10" id="KW-1185">Reference proteome</keyword>
<feature type="domain" description="Orange" evidence="8">
    <location>
        <begin position="182"/>
        <end position="217"/>
    </location>
</feature>
<keyword evidence="3" id="KW-0238">DNA-binding</keyword>
<feature type="region of interest" description="Disordered" evidence="6">
    <location>
        <begin position="303"/>
        <end position="327"/>
    </location>
</feature>
<sequence>MVTHSMDNILNMQYYPVSNHVDAVHSPPPRKRRCLNKERLDGRINNVCATTLSAFAERERILTIVRYVFALQQDPMSHRIIEKRRRDRMNNCLADLSRLIPTEYLKKGRGRVEKTEIIEMAIRHMKHLQGLRQGCHFIPTILSLDLVLHTKHATVTPVHAHPEDSVDSVSHSTAASTAAEHYRLGFQECLSETIHFLIEIEGFYTRDSLCVQLTNHLQRHCEKILATSDRLGFPQPVMPMSNGSASGTSYAHATIPAICQPTVHSDHGSSSGVSSFEDPERPQRPLGSGACCNAGIILPPTIVSDDSNHSNHSHSTPRSASNSYRPQNYKFKSSIKQRFSAERVKSNLSLCANPEKQANSSHGVPIFALHDGGAFYVPLTVEASMLSPHFGFIPDNGPDTVLHPVTISVNFNQQSTPPSAANPTTITTMTATATMTMTATTTMKTTTTTTATTTMTSTGNGAAPWSSNHSPIY</sequence>
<dbReference type="GO" id="GO:0005634">
    <property type="term" value="C:nucleus"/>
    <property type="evidence" value="ECO:0007669"/>
    <property type="project" value="UniProtKB-SubCell"/>
</dbReference>
<name>A0A834K5H0_VESVU</name>
<reference evidence="9" key="1">
    <citation type="journal article" date="2020" name="G3 (Bethesda)">
        <title>High-Quality Assemblies for Three Invasive Social Wasps from the &lt;i&gt;Vespula&lt;/i&gt; Genus.</title>
        <authorList>
            <person name="Harrop T.W.R."/>
            <person name="Guhlin J."/>
            <person name="McLaughlin G.M."/>
            <person name="Permina E."/>
            <person name="Stockwell P."/>
            <person name="Gilligan J."/>
            <person name="Le Lec M.F."/>
            <person name="Gruber M.A.M."/>
            <person name="Quinn O."/>
            <person name="Lovegrove M."/>
            <person name="Duncan E.J."/>
            <person name="Remnant E.J."/>
            <person name="Van Eeckhoven J."/>
            <person name="Graham B."/>
            <person name="Knapp R.A."/>
            <person name="Langford K.W."/>
            <person name="Kronenberg Z."/>
            <person name="Press M.O."/>
            <person name="Eacker S.M."/>
            <person name="Wilson-Rankin E.E."/>
            <person name="Purcell J."/>
            <person name="Lester P.J."/>
            <person name="Dearden P.K."/>
        </authorList>
    </citation>
    <scope>NUCLEOTIDE SEQUENCE</scope>
    <source>
        <strain evidence="9">Marl-1</strain>
    </source>
</reference>
<protein>
    <submittedName>
        <fullName evidence="9">Uncharacterized protein</fullName>
    </submittedName>
</protein>
<evidence type="ECO:0000259" key="8">
    <source>
        <dbReference type="PROSITE" id="PS51054"/>
    </source>
</evidence>
<accession>A0A834K5H0</accession>
<keyword evidence="5" id="KW-0539">Nucleus</keyword>
<evidence type="ECO:0000256" key="5">
    <source>
        <dbReference type="ARBA" id="ARBA00023242"/>
    </source>
</evidence>
<dbReference type="FunFam" id="4.10.280.10:FF:000079">
    <property type="entry name" value="CLUMA_CG001539, isoform A"/>
    <property type="match status" value="1"/>
</dbReference>
<dbReference type="SUPFAM" id="SSF158457">
    <property type="entry name" value="Orange domain-like"/>
    <property type="match status" value="1"/>
</dbReference>
<evidence type="ECO:0000256" key="2">
    <source>
        <dbReference type="ARBA" id="ARBA00023015"/>
    </source>
</evidence>
<gene>
    <name evidence="9" type="ORF">HZH66_005439</name>
</gene>
<evidence type="ECO:0000256" key="1">
    <source>
        <dbReference type="ARBA" id="ARBA00004123"/>
    </source>
</evidence>
<evidence type="ECO:0000256" key="3">
    <source>
        <dbReference type="ARBA" id="ARBA00023125"/>
    </source>
</evidence>
<dbReference type="GO" id="GO:0006355">
    <property type="term" value="P:regulation of DNA-templated transcription"/>
    <property type="evidence" value="ECO:0007669"/>
    <property type="project" value="InterPro"/>
</dbReference>
<keyword evidence="2" id="KW-0805">Transcription regulation</keyword>
<feature type="compositionally biased region" description="Polar residues" evidence="6">
    <location>
        <begin position="316"/>
        <end position="327"/>
    </location>
</feature>
<dbReference type="SUPFAM" id="SSF47459">
    <property type="entry name" value="HLH, helix-loop-helix DNA-binding domain"/>
    <property type="match status" value="1"/>
</dbReference>
<proteinExistence type="predicted"/>
<feature type="region of interest" description="Disordered" evidence="6">
    <location>
        <begin position="452"/>
        <end position="473"/>
    </location>
</feature>
<dbReference type="PROSITE" id="PS50888">
    <property type="entry name" value="BHLH"/>
    <property type="match status" value="1"/>
</dbReference>
<evidence type="ECO:0000259" key="7">
    <source>
        <dbReference type="PROSITE" id="PS50888"/>
    </source>
</evidence>
<comment type="subcellular location">
    <subcellularLocation>
        <location evidence="1">Nucleus</location>
    </subcellularLocation>
</comment>
<organism evidence="9 10">
    <name type="scientific">Vespula vulgaris</name>
    <name type="common">Yellow jacket</name>
    <name type="synonym">Wasp</name>
    <dbReference type="NCBI Taxonomy" id="7454"/>
    <lineage>
        <taxon>Eukaryota</taxon>
        <taxon>Metazoa</taxon>
        <taxon>Ecdysozoa</taxon>
        <taxon>Arthropoda</taxon>
        <taxon>Hexapoda</taxon>
        <taxon>Insecta</taxon>
        <taxon>Pterygota</taxon>
        <taxon>Neoptera</taxon>
        <taxon>Endopterygota</taxon>
        <taxon>Hymenoptera</taxon>
        <taxon>Apocrita</taxon>
        <taxon>Aculeata</taxon>
        <taxon>Vespoidea</taxon>
        <taxon>Vespidae</taxon>
        <taxon>Vespinae</taxon>
        <taxon>Vespula</taxon>
    </lineage>
</organism>
<evidence type="ECO:0000256" key="6">
    <source>
        <dbReference type="SAM" id="MobiDB-lite"/>
    </source>
</evidence>
<dbReference type="InterPro" id="IPR036638">
    <property type="entry name" value="HLH_DNA-bd_sf"/>
</dbReference>
<feature type="region of interest" description="Disordered" evidence="6">
    <location>
        <begin position="261"/>
        <end position="284"/>
    </location>
</feature>
<evidence type="ECO:0000313" key="10">
    <source>
        <dbReference type="Proteomes" id="UP000614350"/>
    </source>
</evidence>
<dbReference type="PANTHER" id="PTHR10985">
    <property type="entry name" value="BASIC HELIX-LOOP-HELIX TRANSCRIPTION FACTOR, HES-RELATED"/>
    <property type="match status" value="1"/>
</dbReference>
<dbReference type="InterPro" id="IPR050370">
    <property type="entry name" value="HES_HEY"/>
</dbReference>
<evidence type="ECO:0000313" key="9">
    <source>
        <dbReference type="EMBL" id="KAF7400255.1"/>
    </source>
</evidence>
<dbReference type="GO" id="GO:0046983">
    <property type="term" value="F:protein dimerization activity"/>
    <property type="evidence" value="ECO:0007669"/>
    <property type="project" value="InterPro"/>
</dbReference>
<dbReference type="AlphaFoldDB" id="A0A834K5H0"/>
<dbReference type="SMART" id="SM00353">
    <property type="entry name" value="HLH"/>
    <property type="match status" value="1"/>
</dbReference>
<keyword evidence="4" id="KW-0804">Transcription</keyword>
<dbReference type="SMART" id="SM00511">
    <property type="entry name" value="ORANGE"/>
    <property type="match status" value="1"/>
</dbReference>
<dbReference type="CDD" id="cd11440">
    <property type="entry name" value="bHLH-O_Cwo_like"/>
    <property type="match status" value="1"/>
</dbReference>
<dbReference type="InterPro" id="IPR011598">
    <property type="entry name" value="bHLH_dom"/>
</dbReference>
<dbReference type="Gene3D" id="6.10.250.980">
    <property type="match status" value="1"/>
</dbReference>
<comment type="caution">
    <text evidence="9">The sequence shown here is derived from an EMBL/GenBank/DDBJ whole genome shotgun (WGS) entry which is preliminary data.</text>
</comment>
<dbReference type="Pfam" id="PF00010">
    <property type="entry name" value="HLH"/>
    <property type="match status" value="1"/>
</dbReference>
<dbReference type="GO" id="GO:0003677">
    <property type="term" value="F:DNA binding"/>
    <property type="evidence" value="ECO:0007669"/>
    <property type="project" value="UniProtKB-KW"/>
</dbReference>
<evidence type="ECO:0000256" key="4">
    <source>
        <dbReference type="ARBA" id="ARBA00023163"/>
    </source>
</evidence>
<dbReference type="EMBL" id="JACSEA010000005">
    <property type="protein sequence ID" value="KAF7400255.1"/>
    <property type="molecule type" value="Genomic_DNA"/>
</dbReference>
<dbReference type="InterPro" id="IPR003650">
    <property type="entry name" value="Orange_dom"/>
</dbReference>
<dbReference type="Gene3D" id="4.10.280.10">
    <property type="entry name" value="Helix-loop-helix DNA-binding domain"/>
    <property type="match status" value="1"/>
</dbReference>
<dbReference type="Proteomes" id="UP000614350">
    <property type="component" value="Unassembled WGS sequence"/>
</dbReference>
<dbReference type="PROSITE" id="PS51054">
    <property type="entry name" value="ORANGE"/>
    <property type="match status" value="1"/>
</dbReference>